<reference evidence="10 11" key="1">
    <citation type="submission" date="2023-01" db="EMBL/GenBank/DDBJ databases">
        <title>Novel diversity within Roseofilum (Cyanobacteria; Desertifilaceae) from marine benthic mats with descriptions of four novel species.</title>
        <authorList>
            <person name="Wang Y."/>
            <person name="Berthold D.E."/>
            <person name="Hu J."/>
            <person name="Lefler F.W."/>
            <person name="Laughinghouse H.D. IV."/>
        </authorList>
    </citation>
    <scope>NUCLEOTIDE SEQUENCE [LARGE SCALE GENOMIC DNA]</scope>
    <source>
        <strain evidence="10 11">BLCC-M91</strain>
    </source>
</reference>
<evidence type="ECO:0000256" key="6">
    <source>
        <dbReference type="ARBA" id="ARBA00022989"/>
    </source>
</evidence>
<keyword evidence="1" id="KW-1003">Cell membrane</keyword>
<dbReference type="RefSeq" id="WP_283762767.1">
    <property type="nucleotide sequence ID" value="NZ_JAQPOK010000086.1"/>
</dbReference>
<feature type="domain" description="Glycosyltransferase 2-like" evidence="9">
    <location>
        <begin position="19"/>
        <end position="174"/>
    </location>
</feature>
<sequence>MKTQFPPYTKTLTSYPIAILIPVFNDWEALRLLIHYIDRTLVDLYPDHKNMDIVVVDDASVSGFPDNMNSEAFDYINNIYLLELRRNMGHQRAIAIGLAYVEEHLPCQAVLIMDGDGEDDPKDIARLIDKYEAEEHKKIIFARRSKRSEQQSFKFFYGVYKLLYRMLTGQRIQFGNFSIIPRKILSRLVVVSEIWNHYASGVLKSRIPYAEIYTTRGHRLAGKPQMNIVSLVTHGLSSISVYAEVVGTRLLISTSAITLSSMMAIAIIVFMRLGTNLAIPGWASSMVGIFFIILMQAVMFSLILSILVLSSRNNFNFVPNRDYKYFVLKFSTLISKK</sequence>
<dbReference type="EC" id="2.4.-.-" evidence="10"/>
<dbReference type="Proteomes" id="UP001231370">
    <property type="component" value="Unassembled WGS sequence"/>
</dbReference>
<evidence type="ECO:0000256" key="5">
    <source>
        <dbReference type="ARBA" id="ARBA00022985"/>
    </source>
</evidence>
<keyword evidence="5" id="KW-0448">Lipopolysaccharide biosynthesis</keyword>
<organism evidence="10 11">
    <name type="scientific">Roseofilum halophilum BLCC-M91</name>
    <dbReference type="NCBI Taxonomy" id="3022259"/>
    <lineage>
        <taxon>Bacteria</taxon>
        <taxon>Bacillati</taxon>
        <taxon>Cyanobacteriota</taxon>
        <taxon>Cyanophyceae</taxon>
        <taxon>Desertifilales</taxon>
        <taxon>Desertifilaceae</taxon>
        <taxon>Roseofilum</taxon>
        <taxon>Roseofilum halophilum</taxon>
    </lineage>
</organism>
<dbReference type="PANTHER" id="PTHR48090:SF3">
    <property type="entry name" value="UNDECAPRENYL-PHOSPHATE 4-DEOXY-4-FORMAMIDO-L-ARABINOSE TRANSFERASE"/>
    <property type="match status" value="1"/>
</dbReference>
<keyword evidence="7 8" id="KW-0472">Membrane</keyword>
<evidence type="ECO:0000259" key="9">
    <source>
        <dbReference type="Pfam" id="PF00535"/>
    </source>
</evidence>
<evidence type="ECO:0000313" key="11">
    <source>
        <dbReference type="Proteomes" id="UP001231370"/>
    </source>
</evidence>
<evidence type="ECO:0000256" key="1">
    <source>
        <dbReference type="ARBA" id="ARBA00022475"/>
    </source>
</evidence>
<name>A0ABT7BJV6_9CYAN</name>
<dbReference type="InterPro" id="IPR001173">
    <property type="entry name" value="Glyco_trans_2-like"/>
</dbReference>
<keyword evidence="3 10" id="KW-0808">Transferase</keyword>
<keyword evidence="4 8" id="KW-0812">Transmembrane</keyword>
<evidence type="ECO:0000256" key="3">
    <source>
        <dbReference type="ARBA" id="ARBA00022679"/>
    </source>
</evidence>
<evidence type="ECO:0000313" key="10">
    <source>
        <dbReference type="EMBL" id="MDJ1179462.1"/>
    </source>
</evidence>
<evidence type="ECO:0000256" key="7">
    <source>
        <dbReference type="ARBA" id="ARBA00023136"/>
    </source>
</evidence>
<protein>
    <submittedName>
        <fullName evidence="10">Glycosyltransferase</fullName>
        <ecNumber evidence="10">2.4.-.-</ecNumber>
    </submittedName>
</protein>
<dbReference type="Gene3D" id="3.90.550.10">
    <property type="entry name" value="Spore Coat Polysaccharide Biosynthesis Protein SpsA, Chain A"/>
    <property type="match status" value="1"/>
</dbReference>
<evidence type="ECO:0000256" key="2">
    <source>
        <dbReference type="ARBA" id="ARBA00022676"/>
    </source>
</evidence>
<gene>
    <name evidence="10" type="ORF">PJF56_11365</name>
</gene>
<feature type="transmembrane region" description="Helical" evidence="8">
    <location>
        <begin position="250"/>
        <end position="270"/>
    </location>
</feature>
<dbReference type="GO" id="GO:0016757">
    <property type="term" value="F:glycosyltransferase activity"/>
    <property type="evidence" value="ECO:0007669"/>
    <property type="project" value="UniProtKB-KW"/>
</dbReference>
<evidence type="ECO:0000256" key="4">
    <source>
        <dbReference type="ARBA" id="ARBA00022692"/>
    </source>
</evidence>
<dbReference type="EMBL" id="JAQPOK010000086">
    <property type="protein sequence ID" value="MDJ1179462.1"/>
    <property type="molecule type" value="Genomic_DNA"/>
</dbReference>
<feature type="transmembrane region" description="Helical" evidence="8">
    <location>
        <begin position="282"/>
        <end position="309"/>
    </location>
</feature>
<dbReference type="Pfam" id="PF00535">
    <property type="entry name" value="Glycos_transf_2"/>
    <property type="match status" value="1"/>
</dbReference>
<keyword evidence="11" id="KW-1185">Reference proteome</keyword>
<keyword evidence="6 8" id="KW-1133">Transmembrane helix</keyword>
<accession>A0ABT7BJV6</accession>
<dbReference type="InterPro" id="IPR029044">
    <property type="entry name" value="Nucleotide-diphossugar_trans"/>
</dbReference>
<dbReference type="SUPFAM" id="SSF53448">
    <property type="entry name" value="Nucleotide-diphospho-sugar transferases"/>
    <property type="match status" value="1"/>
</dbReference>
<dbReference type="PANTHER" id="PTHR48090">
    <property type="entry name" value="UNDECAPRENYL-PHOSPHATE 4-DEOXY-4-FORMAMIDO-L-ARABINOSE TRANSFERASE-RELATED"/>
    <property type="match status" value="1"/>
</dbReference>
<evidence type="ECO:0000256" key="8">
    <source>
        <dbReference type="SAM" id="Phobius"/>
    </source>
</evidence>
<proteinExistence type="predicted"/>
<comment type="caution">
    <text evidence="10">The sequence shown here is derived from an EMBL/GenBank/DDBJ whole genome shotgun (WGS) entry which is preliminary data.</text>
</comment>
<keyword evidence="2 10" id="KW-0328">Glycosyltransferase</keyword>
<dbReference type="InterPro" id="IPR050256">
    <property type="entry name" value="Glycosyltransferase_2"/>
</dbReference>